<organism evidence="2 3">
    <name type="scientific">Phanerochaete carnosa (strain HHB-10118-sp)</name>
    <name type="common">White-rot fungus</name>
    <name type="synonym">Peniophora carnosa</name>
    <dbReference type="NCBI Taxonomy" id="650164"/>
    <lineage>
        <taxon>Eukaryota</taxon>
        <taxon>Fungi</taxon>
        <taxon>Dikarya</taxon>
        <taxon>Basidiomycota</taxon>
        <taxon>Agaricomycotina</taxon>
        <taxon>Agaricomycetes</taxon>
        <taxon>Polyporales</taxon>
        <taxon>Phanerochaetaceae</taxon>
        <taxon>Phanerochaete</taxon>
    </lineage>
</organism>
<dbReference type="RefSeq" id="XP_007391124.1">
    <property type="nucleotide sequence ID" value="XM_007391062.1"/>
</dbReference>
<sequence>MVDPLDEPTQGRNRTRSQPTPKRHIRSRPELRLLLRNSLDFPGNGTSANSLSSELRFFQTRPTPASPRPCHRHSACSNAVSC</sequence>
<dbReference type="Proteomes" id="UP000008370">
    <property type="component" value="Unassembled WGS sequence"/>
</dbReference>
<dbReference type="InParanoid" id="K5VFB5"/>
<accession>K5VFB5</accession>
<gene>
    <name evidence="2" type="ORF">PHACADRAFT_248493</name>
</gene>
<evidence type="ECO:0000256" key="1">
    <source>
        <dbReference type="SAM" id="MobiDB-lite"/>
    </source>
</evidence>
<dbReference type="HOGENOM" id="CLU_2559023_0_0_1"/>
<proteinExistence type="predicted"/>
<keyword evidence="3" id="KW-1185">Reference proteome</keyword>
<feature type="compositionally biased region" description="Polar residues" evidence="1">
    <location>
        <begin position="10"/>
        <end position="20"/>
    </location>
</feature>
<dbReference type="GeneID" id="18914376"/>
<protein>
    <submittedName>
        <fullName evidence="2">Uncharacterized protein</fullName>
    </submittedName>
</protein>
<name>K5VFB5_PHACS</name>
<evidence type="ECO:0000313" key="2">
    <source>
        <dbReference type="EMBL" id="EKM61721.1"/>
    </source>
</evidence>
<feature type="compositionally biased region" description="Polar residues" evidence="1">
    <location>
        <begin position="44"/>
        <end position="53"/>
    </location>
</feature>
<reference evidence="2 3" key="1">
    <citation type="journal article" date="2012" name="BMC Genomics">
        <title>Comparative genomics of the white-rot fungi, Phanerochaete carnosa and P. chrysosporium, to elucidate the genetic basis of the distinct wood types they colonize.</title>
        <authorList>
            <person name="Suzuki H."/>
            <person name="MacDonald J."/>
            <person name="Syed K."/>
            <person name="Salamov A."/>
            <person name="Hori C."/>
            <person name="Aerts A."/>
            <person name="Henrissat B."/>
            <person name="Wiebenga A."/>
            <person name="vanKuyk P.A."/>
            <person name="Barry K."/>
            <person name="Lindquist E."/>
            <person name="LaButti K."/>
            <person name="Lapidus A."/>
            <person name="Lucas S."/>
            <person name="Coutinho P."/>
            <person name="Gong Y."/>
            <person name="Samejima M."/>
            <person name="Mahadevan R."/>
            <person name="Abou-Zaid M."/>
            <person name="de Vries R.P."/>
            <person name="Igarashi K."/>
            <person name="Yadav J.S."/>
            <person name="Grigoriev I.V."/>
            <person name="Master E.R."/>
        </authorList>
    </citation>
    <scope>NUCLEOTIDE SEQUENCE [LARGE SCALE GENOMIC DNA]</scope>
    <source>
        <strain evidence="2 3">HHB-10118-sp</strain>
    </source>
</reference>
<dbReference type="EMBL" id="JH930468">
    <property type="protein sequence ID" value="EKM61721.1"/>
    <property type="molecule type" value="Genomic_DNA"/>
</dbReference>
<feature type="region of interest" description="Disordered" evidence="1">
    <location>
        <begin position="1"/>
        <end position="82"/>
    </location>
</feature>
<evidence type="ECO:0000313" key="3">
    <source>
        <dbReference type="Proteomes" id="UP000008370"/>
    </source>
</evidence>
<dbReference type="AlphaFoldDB" id="K5VFB5"/>
<dbReference type="KEGG" id="pco:PHACADRAFT_248493"/>